<evidence type="ECO:0000256" key="4">
    <source>
        <dbReference type="HAMAP-Rule" id="MF_00909"/>
    </source>
</evidence>
<evidence type="ECO:0000256" key="5">
    <source>
        <dbReference type="NCBIfam" id="TIGR00065"/>
    </source>
</evidence>
<dbReference type="GO" id="GO:0005525">
    <property type="term" value="F:GTP binding"/>
    <property type="evidence" value="ECO:0007669"/>
    <property type="project" value="UniProtKB-UniRule"/>
</dbReference>
<keyword evidence="4" id="KW-0963">Cytoplasm</keyword>
<dbReference type="HAMAP" id="MF_00909">
    <property type="entry name" value="FtsZ"/>
    <property type="match status" value="1"/>
</dbReference>
<dbReference type="SMART" id="SM00865">
    <property type="entry name" value="Tubulin_C"/>
    <property type="match status" value="1"/>
</dbReference>
<feature type="domain" description="Tubulin/FtsZ GTPase" evidence="7">
    <location>
        <begin position="5"/>
        <end position="196"/>
    </location>
</feature>
<feature type="binding site" evidence="4">
    <location>
        <position position="134"/>
    </location>
    <ligand>
        <name>GTP</name>
        <dbReference type="ChEBI" id="CHEBI:37565"/>
    </ligand>
</feature>
<dbReference type="Pfam" id="PF12327">
    <property type="entry name" value="FtsZ_C"/>
    <property type="match status" value="1"/>
</dbReference>
<evidence type="ECO:0000256" key="6">
    <source>
        <dbReference type="SAM" id="MobiDB-lite"/>
    </source>
</evidence>
<dbReference type="FunFam" id="3.40.50.1440:FF:000001">
    <property type="entry name" value="Cell division protein FtsZ"/>
    <property type="match status" value="1"/>
</dbReference>
<evidence type="ECO:0000259" key="7">
    <source>
        <dbReference type="SMART" id="SM00864"/>
    </source>
</evidence>
<dbReference type="EMBL" id="PCRF01000148">
    <property type="protein sequence ID" value="PIP16305.1"/>
    <property type="molecule type" value="Genomic_DNA"/>
</dbReference>
<protein>
    <recommendedName>
        <fullName evidence="4 5">Cell division protein FtsZ</fullName>
    </recommendedName>
</protein>
<dbReference type="SUPFAM" id="SSF52490">
    <property type="entry name" value="Tubulin nucleotide-binding domain-like"/>
    <property type="match status" value="1"/>
</dbReference>
<dbReference type="Proteomes" id="UP000230392">
    <property type="component" value="Unassembled WGS sequence"/>
</dbReference>
<keyword evidence="2 4" id="KW-0547">Nucleotide-binding</keyword>
<dbReference type="CDD" id="cd02201">
    <property type="entry name" value="FtsZ_type1"/>
    <property type="match status" value="1"/>
</dbReference>
<evidence type="ECO:0000256" key="1">
    <source>
        <dbReference type="ARBA" id="ARBA00009690"/>
    </source>
</evidence>
<dbReference type="GO" id="GO:0005737">
    <property type="term" value="C:cytoplasm"/>
    <property type="evidence" value="ECO:0007669"/>
    <property type="project" value="UniProtKB-SubCell"/>
</dbReference>
<feature type="region of interest" description="Disordered" evidence="6">
    <location>
        <begin position="311"/>
        <end position="345"/>
    </location>
</feature>
<dbReference type="InterPro" id="IPR020805">
    <property type="entry name" value="Cell_div_FtsZ_CS"/>
</dbReference>
<dbReference type="SMART" id="SM00864">
    <property type="entry name" value="Tubulin"/>
    <property type="match status" value="1"/>
</dbReference>
<dbReference type="InterPro" id="IPR003008">
    <property type="entry name" value="Tubulin_FtsZ_GTPase"/>
</dbReference>
<sequence length="361" mass="38309">MFGVKIKVVGVGGAGGNAVSEMVPRLSGVDLIAINTDSQALAANTAAIKLQIGRRLTEGLGTGANPEMGKFAANEDRAQIAELLKGANVVFLTLGLGGGTGTGAGPVVAKIAKDNGAIVLGFVTFPFVFEGSQRMEIAQDGLPEIRKQLDTLITVPNEKIFDVVPPDTSLKEAFALVNEILYQGVAAISDLITQPGLMNLDFADLRTIVEDGGEGLMGTGSARGANRSEEASRLAISNPFLKREELVTARNILVSIAGGENLGVFEVRKVVYYIHQALTPQVKSFCGTVIDSRLEDDLKVTVIATGLEKATLTRGESKEKEPKSRKKDREATGEDKVGPSLFEQGLSEAELPAYIRNKKEQ</sequence>
<feature type="binding site" evidence="4">
    <location>
        <begin position="99"/>
        <end position="101"/>
    </location>
    <ligand>
        <name>GTP</name>
        <dbReference type="ChEBI" id="CHEBI:37565"/>
    </ligand>
</feature>
<dbReference type="GO" id="GO:0032153">
    <property type="term" value="C:cell division site"/>
    <property type="evidence" value="ECO:0007669"/>
    <property type="project" value="UniProtKB-UniRule"/>
</dbReference>
<keyword evidence="4" id="KW-0717">Septation</keyword>
<keyword evidence="4" id="KW-0131">Cell cycle</keyword>
<dbReference type="NCBIfam" id="TIGR00065">
    <property type="entry name" value="ftsZ"/>
    <property type="match status" value="1"/>
</dbReference>
<dbReference type="InterPro" id="IPR008280">
    <property type="entry name" value="Tub_FtsZ_C"/>
</dbReference>
<accession>A0A2G9YAQ4</accession>
<feature type="binding site" evidence="4">
    <location>
        <begin position="13"/>
        <end position="17"/>
    </location>
    <ligand>
        <name>GTP</name>
        <dbReference type="ChEBI" id="CHEBI:37565"/>
    </ligand>
</feature>
<feature type="compositionally biased region" description="Basic and acidic residues" evidence="6">
    <location>
        <begin position="315"/>
        <end position="337"/>
    </location>
</feature>
<feature type="domain" description="Tubulin/FtsZ 2-layer sandwich" evidence="8">
    <location>
        <begin position="198"/>
        <end position="316"/>
    </location>
</feature>
<comment type="function">
    <text evidence="4">Essential cell division protein that forms a contractile ring structure (Z ring) at the future cell division site. The regulation of the ring assembly controls the timing and the location of cell division. One of the functions of the FtsZ ring is to recruit other cell division proteins to the septum to produce a new cell wall between the dividing cells. Binds GTP and shows GTPase activity.</text>
</comment>
<dbReference type="PANTHER" id="PTHR30314">
    <property type="entry name" value="CELL DIVISION PROTEIN FTSZ-RELATED"/>
    <property type="match status" value="1"/>
</dbReference>
<evidence type="ECO:0000256" key="2">
    <source>
        <dbReference type="ARBA" id="ARBA00022741"/>
    </source>
</evidence>
<comment type="caution">
    <text evidence="9">The sequence shown here is derived from an EMBL/GenBank/DDBJ whole genome shotgun (WGS) entry which is preliminary data.</text>
</comment>
<dbReference type="InterPro" id="IPR024757">
    <property type="entry name" value="FtsZ_C"/>
</dbReference>
<dbReference type="PRINTS" id="PR00423">
    <property type="entry name" value="CELLDVISFTSZ"/>
</dbReference>
<dbReference type="GO" id="GO:0000917">
    <property type="term" value="P:division septum assembly"/>
    <property type="evidence" value="ECO:0007669"/>
    <property type="project" value="UniProtKB-KW"/>
</dbReference>
<comment type="subunit">
    <text evidence="4">Homodimer. Polymerizes to form a dynamic ring structure in a strictly GTP-dependent manner. Interacts directly with several other division proteins.</text>
</comment>
<evidence type="ECO:0000313" key="9">
    <source>
        <dbReference type="EMBL" id="PIP16305.1"/>
    </source>
</evidence>
<organism evidence="9 10">
    <name type="scientific">bacterium (Candidatus Ratteibacteria) CG23_combo_of_CG06-09_8_20_14_all_48_7</name>
    <dbReference type="NCBI Taxonomy" id="2014292"/>
    <lineage>
        <taxon>Bacteria</taxon>
        <taxon>Candidatus Ratteibacteria</taxon>
    </lineage>
</organism>
<dbReference type="PROSITE" id="PS01134">
    <property type="entry name" value="FTSZ_1"/>
    <property type="match status" value="1"/>
</dbReference>
<dbReference type="SUPFAM" id="SSF55307">
    <property type="entry name" value="Tubulin C-terminal domain-like"/>
    <property type="match status" value="1"/>
</dbReference>
<dbReference type="Gene3D" id="3.40.50.1440">
    <property type="entry name" value="Tubulin/FtsZ, GTPase domain"/>
    <property type="match status" value="1"/>
</dbReference>
<feature type="binding site" evidence="4">
    <location>
        <position position="178"/>
    </location>
    <ligand>
        <name>GTP</name>
        <dbReference type="ChEBI" id="CHEBI:37565"/>
    </ligand>
</feature>
<dbReference type="InterPro" id="IPR000158">
    <property type="entry name" value="Cell_div_FtsZ"/>
</dbReference>
<evidence type="ECO:0000256" key="3">
    <source>
        <dbReference type="ARBA" id="ARBA00023134"/>
    </source>
</evidence>
<comment type="similarity">
    <text evidence="1 4">Belongs to the FtsZ family.</text>
</comment>
<dbReference type="Pfam" id="PF00091">
    <property type="entry name" value="Tubulin"/>
    <property type="match status" value="1"/>
</dbReference>
<dbReference type="InterPro" id="IPR045061">
    <property type="entry name" value="FtsZ/CetZ"/>
</dbReference>
<keyword evidence="3 4" id="KW-0342">GTP-binding</keyword>
<dbReference type="InterPro" id="IPR036525">
    <property type="entry name" value="Tubulin/FtsZ_GTPase_sf"/>
</dbReference>
<dbReference type="GO" id="GO:0003924">
    <property type="term" value="F:GTPase activity"/>
    <property type="evidence" value="ECO:0007669"/>
    <property type="project" value="UniProtKB-UniRule"/>
</dbReference>
<reference evidence="9 10" key="1">
    <citation type="submission" date="2017-09" db="EMBL/GenBank/DDBJ databases">
        <title>Depth-based differentiation of microbial function through sediment-hosted aquifers and enrichment of novel symbionts in the deep terrestrial subsurface.</title>
        <authorList>
            <person name="Probst A.J."/>
            <person name="Ladd B."/>
            <person name="Jarett J.K."/>
            <person name="Geller-Mcgrath D.E."/>
            <person name="Sieber C.M."/>
            <person name="Emerson J.B."/>
            <person name="Anantharaman K."/>
            <person name="Thomas B.C."/>
            <person name="Malmstrom R."/>
            <person name="Stieglmeier M."/>
            <person name="Klingl A."/>
            <person name="Woyke T."/>
            <person name="Ryan C.M."/>
            <person name="Banfield J.F."/>
        </authorList>
    </citation>
    <scope>NUCLEOTIDE SEQUENCE [LARGE SCALE GENOMIC DNA]</scope>
    <source>
        <strain evidence="9">CG23_combo_of_CG06-09_8_20_14_all_48_7</strain>
    </source>
</reference>
<name>A0A2G9YAQ4_9BACT</name>
<gene>
    <name evidence="4" type="primary">ftsZ</name>
    <name evidence="9" type="ORF">COX46_03070</name>
</gene>
<proteinExistence type="inferred from homology"/>
<evidence type="ECO:0000259" key="8">
    <source>
        <dbReference type="SMART" id="SM00865"/>
    </source>
</evidence>
<dbReference type="GO" id="GO:0051258">
    <property type="term" value="P:protein polymerization"/>
    <property type="evidence" value="ECO:0007669"/>
    <property type="project" value="UniProtKB-UniRule"/>
</dbReference>
<dbReference type="GO" id="GO:0043093">
    <property type="term" value="P:FtsZ-dependent cytokinesis"/>
    <property type="evidence" value="ECO:0007669"/>
    <property type="project" value="UniProtKB-UniRule"/>
</dbReference>
<keyword evidence="4 9" id="KW-0132">Cell division</keyword>
<dbReference type="AlphaFoldDB" id="A0A2G9YAQ4"/>
<comment type="subcellular location">
    <subcellularLocation>
        <location evidence="4">Cytoplasm</location>
    </subcellularLocation>
    <text evidence="4">Assembles at midcell at the inner surface of the cytoplasmic membrane.</text>
</comment>
<dbReference type="InterPro" id="IPR018316">
    <property type="entry name" value="Tubulin/FtsZ_2-layer-sand-dom"/>
</dbReference>
<evidence type="ECO:0000313" key="10">
    <source>
        <dbReference type="Proteomes" id="UP000230392"/>
    </source>
</evidence>
<dbReference type="PANTHER" id="PTHR30314:SF3">
    <property type="entry name" value="MITOCHONDRIAL DIVISION PROTEIN FSZA"/>
    <property type="match status" value="1"/>
</dbReference>
<feature type="binding site" evidence="4">
    <location>
        <position position="130"/>
    </location>
    <ligand>
        <name>GTP</name>
        <dbReference type="ChEBI" id="CHEBI:37565"/>
    </ligand>
</feature>